<organism evidence="2 3">
    <name type="scientific">Plakobranchus ocellatus</name>
    <dbReference type="NCBI Taxonomy" id="259542"/>
    <lineage>
        <taxon>Eukaryota</taxon>
        <taxon>Metazoa</taxon>
        <taxon>Spiralia</taxon>
        <taxon>Lophotrochozoa</taxon>
        <taxon>Mollusca</taxon>
        <taxon>Gastropoda</taxon>
        <taxon>Heterobranchia</taxon>
        <taxon>Euthyneura</taxon>
        <taxon>Panpulmonata</taxon>
        <taxon>Sacoglossa</taxon>
        <taxon>Placobranchoidea</taxon>
        <taxon>Plakobranchidae</taxon>
        <taxon>Plakobranchus</taxon>
    </lineage>
</organism>
<accession>A0AAV4CRE6</accession>
<feature type="region of interest" description="Disordered" evidence="1">
    <location>
        <begin position="52"/>
        <end position="83"/>
    </location>
</feature>
<sequence>MKQVCVIKPDRTKKYKMKNVLSPRNKSAATSSLIFCVSGVWPRPHLVRIRQPRSSKPRLLPATSSGETRKRGMTGVRGRGLGEIDLEKELRSAERVAPTRVTATHV</sequence>
<protein>
    <submittedName>
        <fullName evidence="2">Uncharacterized protein</fullName>
    </submittedName>
</protein>
<name>A0AAV4CRE6_9GAST</name>
<dbReference type="Proteomes" id="UP000735302">
    <property type="component" value="Unassembled WGS sequence"/>
</dbReference>
<evidence type="ECO:0000256" key="1">
    <source>
        <dbReference type="SAM" id="MobiDB-lite"/>
    </source>
</evidence>
<dbReference type="AlphaFoldDB" id="A0AAV4CRE6"/>
<evidence type="ECO:0000313" key="2">
    <source>
        <dbReference type="EMBL" id="GFO34400.1"/>
    </source>
</evidence>
<gene>
    <name evidence="2" type="ORF">PoB_006090500</name>
</gene>
<reference evidence="2 3" key="1">
    <citation type="journal article" date="2021" name="Elife">
        <title>Chloroplast acquisition without the gene transfer in kleptoplastic sea slugs, Plakobranchus ocellatus.</title>
        <authorList>
            <person name="Maeda T."/>
            <person name="Takahashi S."/>
            <person name="Yoshida T."/>
            <person name="Shimamura S."/>
            <person name="Takaki Y."/>
            <person name="Nagai Y."/>
            <person name="Toyoda A."/>
            <person name="Suzuki Y."/>
            <person name="Arimoto A."/>
            <person name="Ishii H."/>
            <person name="Satoh N."/>
            <person name="Nishiyama T."/>
            <person name="Hasebe M."/>
            <person name="Maruyama T."/>
            <person name="Minagawa J."/>
            <person name="Obokata J."/>
            <person name="Shigenobu S."/>
        </authorList>
    </citation>
    <scope>NUCLEOTIDE SEQUENCE [LARGE SCALE GENOMIC DNA]</scope>
</reference>
<dbReference type="EMBL" id="BLXT01006896">
    <property type="protein sequence ID" value="GFO34400.1"/>
    <property type="molecule type" value="Genomic_DNA"/>
</dbReference>
<proteinExistence type="predicted"/>
<comment type="caution">
    <text evidence="2">The sequence shown here is derived from an EMBL/GenBank/DDBJ whole genome shotgun (WGS) entry which is preliminary data.</text>
</comment>
<evidence type="ECO:0000313" key="3">
    <source>
        <dbReference type="Proteomes" id="UP000735302"/>
    </source>
</evidence>
<keyword evidence="3" id="KW-1185">Reference proteome</keyword>